<dbReference type="AlphaFoldDB" id="A0AAN7ZIQ2"/>
<keyword evidence="3" id="KW-0812">Transmembrane</keyword>
<evidence type="ECO:0000256" key="1">
    <source>
        <dbReference type="ARBA" id="ARBA00022614"/>
    </source>
</evidence>
<feature type="transmembrane region" description="Helical" evidence="3">
    <location>
        <begin position="479"/>
        <end position="504"/>
    </location>
</feature>
<dbReference type="Pfam" id="PF00560">
    <property type="entry name" value="LRR_1"/>
    <property type="match status" value="1"/>
</dbReference>
<reference evidence="5 6" key="1">
    <citation type="journal article" date="2024" name="Insects">
        <title>An Improved Chromosome-Level Genome Assembly of the Firefly Pyrocoelia pectoralis.</title>
        <authorList>
            <person name="Fu X."/>
            <person name="Meyer-Rochow V.B."/>
            <person name="Ballantyne L."/>
            <person name="Zhu X."/>
        </authorList>
    </citation>
    <scope>NUCLEOTIDE SEQUENCE [LARGE SCALE GENOMIC DNA]</scope>
    <source>
        <strain evidence="5">XCY_ONT2</strain>
    </source>
</reference>
<name>A0AAN7ZIQ2_9COLE</name>
<keyword evidence="1" id="KW-0433">Leucine-rich repeat</keyword>
<keyword evidence="6" id="KW-1185">Reference proteome</keyword>
<dbReference type="PANTHER" id="PTHR45712">
    <property type="entry name" value="AGAP008170-PA"/>
    <property type="match status" value="1"/>
</dbReference>
<feature type="chain" id="PRO_5042819062" evidence="4">
    <location>
        <begin position="22"/>
        <end position="521"/>
    </location>
</feature>
<dbReference type="Pfam" id="PF13855">
    <property type="entry name" value="LRR_8"/>
    <property type="match status" value="2"/>
</dbReference>
<sequence>MWNKILLQLCVCACLIVTGNSQSCNEAGQTFLYNTINWYCENITSAFPVSKPYVNSFTCMYCNIAVIDENTITNFRGPIFNLSNSRVKKIAENAFKTFTNSTRKFILNDNDIGYVAPKVFSNFSVSDEINLRNNKISTLKIKSFEGTNVSTLDLSHNVLTDISSVFSGLRVTTLNLSSNGIKEIRESSFDGVTFWTGGQWKYGTQKLDLSKNGLNTIVPNSFKSPNKDNVIRMLYLQRNALTVIENDTFLQLNYLWQLSLEGNRISQLYMDSFKGLTILNNLNLANNLLTDLPNGMFGHLKSLVVLDLSQNLLTTLSPSSFTGLMALTTLNISHNSLETIEDTHLTLLGKLSILDISNTKLHDLKLETIMEHHHLLRTLVLNDNFWTCSKLVQIYKVMNRRGSGFSYPSRYFDVPNLHGIACSRQELDSYDNLTFEDFLEFISKDRVFEDIFDYRLQGNESESSLNSEIAYDIHNIKGMFVIITIIGAILLIHCIIKYTVSYLVNRNIIKNNKFRFIFGTQ</sequence>
<comment type="caution">
    <text evidence="5">The sequence shown here is derived from an EMBL/GenBank/DDBJ whole genome shotgun (WGS) entry which is preliminary data.</text>
</comment>
<dbReference type="InterPro" id="IPR003591">
    <property type="entry name" value="Leu-rich_rpt_typical-subtyp"/>
</dbReference>
<keyword evidence="2" id="KW-0677">Repeat</keyword>
<keyword evidence="3" id="KW-1133">Transmembrane helix</keyword>
<dbReference type="Proteomes" id="UP001329430">
    <property type="component" value="Chromosome 2"/>
</dbReference>
<evidence type="ECO:0000313" key="5">
    <source>
        <dbReference type="EMBL" id="KAK5648635.1"/>
    </source>
</evidence>
<dbReference type="PROSITE" id="PS51450">
    <property type="entry name" value="LRR"/>
    <property type="match status" value="2"/>
</dbReference>
<dbReference type="InterPro" id="IPR050333">
    <property type="entry name" value="SLRP"/>
</dbReference>
<evidence type="ECO:0000256" key="3">
    <source>
        <dbReference type="SAM" id="Phobius"/>
    </source>
</evidence>
<evidence type="ECO:0000256" key="2">
    <source>
        <dbReference type="ARBA" id="ARBA00022737"/>
    </source>
</evidence>
<protein>
    <submittedName>
        <fullName evidence="5">Uncharacterized protein</fullName>
    </submittedName>
</protein>
<keyword evidence="3" id="KW-0472">Membrane</keyword>
<keyword evidence="4" id="KW-0732">Signal</keyword>
<dbReference type="InterPro" id="IPR032675">
    <property type="entry name" value="LRR_dom_sf"/>
</dbReference>
<proteinExistence type="predicted"/>
<organism evidence="5 6">
    <name type="scientific">Pyrocoelia pectoralis</name>
    <dbReference type="NCBI Taxonomy" id="417401"/>
    <lineage>
        <taxon>Eukaryota</taxon>
        <taxon>Metazoa</taxon>
        <taxon>Ecdysozoa</taxon>
        <taxon>Arthropoda</taxon>
        <taxon>Hexapoda</taxon>
        <taxon>Insecta</taxon>
        <taxon>Pterygota</taxon>
        <taxon>Neoptera</taxon>
        <taxon>Endopterygota</taxon>
        <taxon>Coleoptera</taxon>
        <taxon>Polyphaga</taxon>
        <taxon>Elateriformia</taxon>
        <taxon>Elateroidea</taxon>
        <taxon>Lampyridae</taxon>
        <taxon>Lampyrinae</taxon>
        <taxon>Pyrocoelia</taxon>
    </lineage>
</organism>
<dbReference type="SMART" id="SM00369">
    <property type="entry name" value="LRR_TYP"/>
    <property type="match status" value="8"/>
</dbReference>
<dbReference type="Gene3D" id="3.80.10.10">
    <property type="entry name" value="Ribonuclease Inhibitor"/>
    <property type="match status" value="3"/>
</dbReference>
<dbReference type="EMBL" id="JAVRBK010000002">
    <property type="protein sequence ID" value="KAK5648635.1"/>
    <property type="molecule type" value="Genomic_DNA"/>
</dbReference>
<gene>
    <name evidence="5" type="ORF">RI129_003527</name>
</gene>
<feature type="signal peptide" evidence="4">
    <location>
        <begin position="1"/>
        <end position="21"/>
    </location>
</feature>
<dbReference type="PANTHER" id="PTHR45712:SF22">
    <property type="entry name" value="INSULIN-LIKE GROWTH FACTOR-BINDING PROTEIN COMPLEX ACID LABILE SUBUNIT"/>
    <property type="match status" value="1"/>
</dbReference>
<dbReference type="SUPFAM" id="SSF52058">
    <property type="entry name" value="L domain-like"/>
    <property type="match status" value="1"/>
</dbReference>
<dbReference type="InterPro" id="IPR001611">
    <property type="entry name" value="Leu-rich_rpt"/>
</dbReference>
<evidence type="ECO:0000256" key="4">
    <source>
        <dbReference type="SAM" id="SignalP"/>
    </source>
</evidence>
<evidence type="ECO:0000313" key="6">
    <source>
        <dbReference type="Proteomes" id="UP001329430"/>
    </source>
</evidence>
<accession>A0AAN7ZIQ2</accession>